<keyword evidence="3" id="KW-1185">Reference proteome</keyword>
<protein>
    <submittedName>
        <fullName evidence="2">Uncharacterized protein</fullName>
    </submittedName>
</protein>
<dbReference type="RefSeq" id="WP_133576711.1">
    <property type="nucleotide sequence ID" value="NZ_SNYC01000005.1"/>
</dbReference>
<gene>
    <name evidence="2" type="ORF">ATK78_2837</name>
</gene>
<reference evidence="2 3" key="1">
    <citation type="submission" date="2019-03" db="EMBL/GenBank/DDBJ databases">
        <title>Genomic Encyclopedia of Archaeal and Bacterial Type Strains, Phase II (KMG-II): from individual species to whole genera.</title>
        <authorList>
            <person name="Goeker M."/>
        </authorList>
    </citation>
    <scope>NUCLEOTIDE SEQUENCE [LARGE SCALE GENOMIC DNA]</scope>
    <source>
        <strain evidence="2 3">DSM 19035</strain>
    </source>
</reference>
<proteinExistence type="predicted"/>
<dbReference type="AlphaFoldDB" id="A0A4R6STJ1"/>
<comment type="caution">
    <text evidence="2">The sequence shown here is derived from an EMBL/GenBank/DDBJ whole genome shotgun (WGS) entry which is preliminary data.</text>
</comment>
<sequence length="83" mass="9425">MISNNPTTPKDLKGLTKQRDFFKGLLIGACILWLFILAAAIYFYSKKDNIALFIPVFSLIVVFLPIFLRFKSLDAEIKSKKLG</sequence>
<feature type="transmembrane region" description="Helical" evidence="1">
    <location>
        <begin position="50"/>
        <end position="70"/>
    </location>
</feature>
<dbReference type="OrthoDB" id="771506at2"/>
<feature type="transmembrane region" description="Helical" evidence="1">
    <location>
        <begin position="21"/>
        <end position="44"/>
    </location>
</feature>
<keyword evidence="1" id="KW-1133">Transmembrane helix</keyword>
<dbReference type="EMBL" id="SNYC01000005">
    <property type="protein sequence ID" value="TDQ08328.1"/>
    <property type="molecule type" value="Genomic_DNA"/>
</dbReference>
<accession>A0A4R6STJ1</accession>
<evidence type="ECO:0000256" key="1">
    <source>
        <dbReference type="SAM" id="Phobius"/>
    </source>
</evidence>
<name>A0A4R6STJ1_9SPHI</name>
<organism evidence="2 3">
    <name type="scientific">Pedobacter metabolipauper</name>
    <dbReference type="NCBI Taxonomy" id="425513"/>
    <lineage>
        <taxon>Bacteria</taxon>
        <taxon>Pseudomonadati</taxon>
        <taxon>Bacteroidota</taxon>
        <taxon>Sphingobacteriia</taxon>
        <taxon>Sphingobacteriales</taxon>
        <taxon>Sphingobacteriaceae</taxon>
        <taxon>Pedobacter</taxon>
    </lineage>
</organism>
<evidence type="ECO:0000313" key="3">
    <source>
        <dbReference type="Proteomes" id="UP000295620"/>
    </source>
</evidence>
<keyword evidence="1" id="KW-0812">Transmembrane</keyword>
<dbReference type="Proteomes" id="UP000295620">
    <property type="component" value="Unassembled WGS sequence"/>
</dbReference>
<evidence type="ECO:0000313" key="2">
    <source>
        <dbReference type="EMBL" id="TDQ08328.1"/>
    </source>
</evidence>
<keyword evidence="1" id="KW-0472">Membrane</keyword>